<comment type="caution">
    <text evidence="1">The sequence shown here is derived from an EMBL/GenBank/DDBJ whole genome shotgun (WGS) entry which is preliminary data.</text>
</comment>
<dbReference type="AlphaFoldDB" id="A0A0F9T7J6"/>
<sequence>MAEQKEAPKQAPTLDQIKAEMLQAITDGNDADVARLAKSIQKHSTDIVKAEADKQKKEGEALAGVREKLAVAIHTAIGDISSQRPERVAKGVEVLAGIEDKLSKVKAKGYTFKLDELDVQYKSVALAVPTVRKSSGGGGGGTGVTVQSQTGLRRGELIEKFGTGEEKANIQKAFDGASSSPGSAKWSAEKPVVKRILADHPELIKR</sequence>
<gene>
    <name evidence="1" type="ORF">LCGC14_0383230</name>
</gene>
<accession>A0A0F9T7J6</accession>
<protein>
    <submittedName>
        <fullName evidence="1">Uncharacterized protein</fullName>
    </submittedName>
</protein>
<proteinExistence type="predicted"/>
<evidence type="ECO:0000313" key="1">
    <source>
        <dbReference type="EMBL" id="KKN75164.1"/>
    </source>
</evidence>
<organism evidence="1">
    <name type="scientific">marine sediment metagenome</name>
    <dbReference type="NCBI Taxonomy" id="412755"/>
    <lineage>
        <taxon>unclassified sequences</taxon>
        <taxon>metagenomes</taxon>
        <taxon>ecological metagenomes</taxon>
    </lineage>
</organism>
<dbReference type="EMBL" id="LAZR01000314">
    <property type="protein sequence ID" value="KKN75164.1"/>
    <property type="molecule type" value="Genomic_DNA"/>
</dbReference>
<name>A0A0F9T7J6_9ZZZZ</name>
<reference evidence="1" key="1">
    <citation type="journal article" date="2015" name="Nature">
        <title>Complex archaea that bridge the gap between prokaryotes and eukaryotes.</title>
        <authorList>
            <person name="Spang A."/>
            <person name="Saw J.H."/>
            <person name="Jorgensen S.L."/>
            <person name="Zaremba-Niedzwiedzka K."/>
            <person name="Martijn J."/>
            <person name="Lind A.E."/>
            <person name="van Eijk R."/>
            <person name="Schleper C."/>
            <person name="Guy L."/>
            <person name="Ettema T.J."/>
        </authorList>
    </citation>
    <scope>NUCLEOTIDE SEQUENCE</scope>
</reference>